<evidence type="ECO:0008006" key="3">
    <source>
        <dbReference type="Google" id="ProtNLM"/>
    </source>
</evidence>
<sequence>MTIYEILSFNKELLQRLFNAGIRTSDCLYVDLFDDYTRMRAAGEKTTYIVAVLSDKYALSERKVYGIIRYLSSDCIGRAVQGQA</sequence>
<proteinExistence type="predicted"/>
<dbReference type="OrthoDB" id="1037067at2"/>
<dbReference type="EMBL" id="RAYI01000007">
    <property type="protein sequence ID" value="RLT74475.1"/>
    <property type="molecule type" value="Genomic_DNA"/>
</dbReference>
<gene>
    <name evidence="1" type="ORF">D7V78_05020</name>
</gene>
<dbReference type="AlphaFoldDB" id="A0A3L7ZRH3"/>
<comment type="caution">
    <text evidence="1">The sequence shown here is derived from an EMBL/GenBank/DDBJ whole genome shotgun (WGS) entry which is preliminary data.</text>
</comment>
<evidence type="ECO:0000313" key="1">
    <source>
        <dbReference type="EMBL" id="RLT74475.1"/>
    </source>
</evidence>
<dbReference type="RefSeq" id="WP_121735268.1">
    <property type="nucleotide sequence ID" value="NZ_JADPDX010000435.1"/>
</dbReference>
<organism evidence="1 2">
    <name type="scientific">Parabacteroides distasonis</name>
    <dbReference type="NCBI Taxonomy" id="823"/>
    <lineage>
        <taxon>Bacteria</taxon>
        <taxon>Pseudomonadati</taxon>
        <taxon>Bacteroidota</taxon>
        <taxon>Bacteroidia</taxon>
        <taxon>Bacteroidales</taxon>
        <taxon>Tannerellaceae</taxon>
        <taxon>Parabacteroides</taxon>
    </lineage>
</organism>
<dbReference type="Proteomes" id="UP000278164">
    <property type="component" value="Unassembled WGS sequence"/>
</dbReference>
<reference evidence="1 2" key="1">
    <citation type="submission" date="2018-09" db="EMBL/GenBank/DDBJ databases">
        <title>Murine metabolic-syndrome-specific gut microbial biobank.</title>
        <authorList>
            <person name="Liu C."/>
        </authorList>
    </citation>
    <scope>NUCLEOTIDE SEQUENCE [LARGE SCALE GENOMIC DNA]</scope>
    <source>
        <strain evidence="1 2">8-P5</strain>
    </source>
</reference>
<evidence type="ECO:0000313" key="2">
    <source>
        <dbReference type="Proteomes" id="UP000278164"/>
    </source>
</evidence>
<protein>
    <recommendedName>
        <fullName evidence="3">Mor transcription activator domain-containing protein</fullName>
    </recommendedName>
</protein>
<name>A0A3L7ZRH3_PARDI</name>
<accession>A0A3L7ZRH3</accession>